<protein>
    <submittedName>
        <fullName evidence="2">Uncharacterized protein</fullName>
    </submittedName>
</protein>
<sequence>MAWFNRGNQPSRSQPSANSTKLEKISESFTSIQNVTAPVLRLGRVDQTLNLCEALIADKSLDTAQRRSIQITTSKTAKLAISILINHYGIFEKKWYLQQYFQRCLEADEAIYTPGGLLKASPTTDLRSAAAAWEIVEQFHNSWVETRAAKWDIWLERAIGGSSLRQFSMFQKSRHSIYCAIASKLHHEALRASDAIDFMRALSLLAEGESSFRMALELEEALNNNRAPTDVVYTEAEDIASSYEILRSTCTATRALKAGHLRFSAALLEQAEKLMDNSLLALDDYRLALSCATNKDIELEAEAVFYLGKTHHILLKSELKAHELYIRAISLVTALSPKLPGGTWFTEAKVAIETRRAKLRAQEDSEWYKRRQPIYEKMKDAIDEIHKKSSLDARPLVTWIMATHPPKTEGTLPDLEKPKSECSDNRLVLEAVRRYHPDKNSSFGDEWHVLSEEITKALNNCFGRLKGETS</sequence>
<dbReference type="Proteomes" id="UP001447188">
    <property type="component" value="Unassembled WGS sequence"/>
</dbReference>
<gene>
    <name evidence="2" type="ORF">Q9L58_000369</name>
</gene>
<reference evidence="2 3" key="1">
    <citation type="submission" date="2024-02" db="EMBL/GenBank/DDBJ databases">
        <title>Discinaceae phylogenomics.</title>
        <authorList>
            <person name="Dirks A.C."/>
            <person name="James T.Y."/>
        </authorList>
    </citation>
    <scope>NUCLEOTIDE SEQUENCE [LARGE SCALE GENOMIC DNA]</scope>
    <source>
        <strain evidence="2 3">ACD0624</strain>
    </source>
</reference>
<feature type="region of interest" description="Disordered" evidence="1">
    <location>
        <begin position="1"/>
        <end position="20"/>
    </location>
</feature>
<accession>A0ABR3GWW4</accession>
<evidence type="ECO:0000313" key="2">
    <source>
        <dbReference type="EMBL" id="KAL0640402.1"/>
    </source>
</evidence>
<dbReference type="EMBL" id="JBBBZM010000003">
    <property type="protein sequence ID" value="KAL0640402.1"/>
    <property type="molecule type" value="Genomic_DNA"/>
</dbReference>
<comment type="caution">
    <text evidence="2">The sequence shown here is derived from an EMBL/GenBank/DDBJ whole genome shotgun (WGS) entry which is preliminary data.</text>
</comment>
<proteinExistence type="predicted"/>
<evidence type="ECO:0000313" key="3">
    <source>
        <dbReference type="Proteomes" id="UP001447188"/>
    </source>
</evidence>
<organism evidence="2 3">
    <name type="scientific">Discina gigas</name>
    <dbReference type="NCBI Taxonomy" id="1032678"/>
    <lineage>
        <taxon>Eukaryota</taxon>
        <taxon>Fungi</taxon>
        <taxon>Dikarya</taxon>
        <taxon>Ascomycota</taxon>
        <taxon>Pezizomycotina</taxon>
        <taxon>Pezizomycetes</taxon>
        <taxon>Pezizales</taxon>
        <taxon>Discinaceae</taxon>
        <taxon>Discina</taxon>
    </lineage>
</organism>
<name>A0ABR3GWW4_9PEZI</name>
<evidence type="ECO:0000256" key="1">
    <source>
        <dbReference type="SAM" id="MobiDB-lite"/>
    </source>
</evidence>
<keyword evidence="3" id="KW-1185">Reference proteome</keyword>